<reference evidence="4 5" key="1">
    <citation type="submission" date="2018-04" db="EMBL/GenBank/DDBJ databases">
        <title>Complete genome sequences of Streptomyces lydicus strain WYEC and characterization of antagonistic properties of biological control agents.</title>
        <authorList>
            <person name="Mariita R.M."/>
            <person name="Sello J.K."/>
        </authorList>
    </citation>
    <scope>NUCLEOTIDE SEQUENCE [LARGE SCALE GENOMIC DNA]</scope>
    <source>
        <strain evidence="4 5">WYEC 108</strain>
    </source>
</reference>
<gene>
    <name evidence="4" type="ORF">DDE74_22935</name>
</gene>
<evidence type="ECO:0000256" key="2">
    <source>
        <dbReference type="SAM" id="SignalP"/>
    </source>
</evidence>
<dbReference type="InterPro" id="IPR000772">
    <property type="entry name" value="Ricin_B_lectin"/>
</dbReference>
<feature type="chain" id="PRO_5018731662" description="Ricin B lectin domain-containing protein" evidence="2">
    <location>
        <begin position="31"/>
        <end position="388"/>
    </location>
</feature>
<proteinExistence type="predicted"/>
<feature type="signal peptide" evidence="2">
    <location>
        <begin position="1"/>
        <end position="30"/>
    </location>
</feature>
<dbReference type="PROSITE" id="PS50231">
    <property type="entry name" value="RICIN_B_LECTIN"/>
    <property type="match status" value="1"/>
</dbReference>
<dbReference type="CDD" id="cd00161">
    <property type="entry name" value="beta-trefoil_Ricin-like"/>
    <property type="match status" value="1"/>
</dbReference>
<keyword evidence="2" id="KW-0732">Signal</keyword>
<evidence type="ECO:0000256" key="1">
    <source>
        <dbReference type="SAM" id="MobiDB-lite"/>
    </source>
</evidence>
<dbReference type="Gene3D" id="2.80.10.50">
    <property type="match status" value="1"/>
</dbReference>
<feature type="domain" description="Ricin B lectin" evidence="3">
    <location>
        <begin position="82"/>
        <end position="155"/>
    </location>
</feature>
<accession>A0A3Q9K822</accession>
<feature type="region of interest" description="Disordered" evidence="1">
    <location>
        <begin position="226"/>
        <end position="247"/>
    </location>
</feature>
<evidence type="ECO:0000313" key="5">
    <source>
        <dbReference type="Proteomes" id="UP000275579"/>
    </source>
</evidence>
<evidence type="ECO:0000259" key="3">
    <source>
        <dbReference type="Pfam" id="PF14200"/>
    </source>
</evidence>
<dbReference type="InterPro" id="IPR035992">
    <property type="entry name" value="Ricin_B-like_lectins"/>
</dbReference>
<dbReference type="EMBL" id="CP029042">
    <property type="protein sequence ID" value="AZS73424.1"/>
    <property type="molecule type" value="Genomic_DNA"/>
</dbReference>
<dbReference type="Pfam" id="PF14200">
    <property type="entry name" value="RicinB_lectin_2"/>
    <property type="match status" value="1"/>
</dbReference>
<evidence type="ECO:0000313" key="4">
    <source>
        <dbReference type="EMBL" id="AZS73424.1"/>
    </source>
</evidence>
<sequence length="388" mass="42565">MRVRSLLVAFSAMAFMAATISPLGAGQAQAAEGDCAQELECLIVASEMEDDARVLEIARGWHGDGADGPGRAYIFPNKNSENQRWQFRNAGDGSFQMVVRDSKKCLSMGEHGWWLEQDCSNTAEQKWYLQPSPSGGFMIRSVKDDLCLNALGGHSGKDIYDSNRVGSYTCASGDEGSVFNIYDLAGPDAPSGNTQAMMNLAAEYAMTKCDKDHSYCKWETTQKSEPTRGKPICRGRPVLSSGPGASSTKFIQSEKSINSETVGGFVQNSQETGIEVTLGKPDVASLKIVNKFTNTWQSNYARTVGEEKVWQQEVWRDIPTGQWGWLVETPMTRQLTGKFIFAQNDWAQWEFNGDSTNPMTTKVVLGGNGDSNNSLWEVKIGPNPPTNC</sequence>
<organism evidence="4 5">
    <name type="scientific">Streptomyces lydicus</name>
    <dbReference type="NCBI Taxonomy" id="47763"/>
    <lineage>
        <taxon>Bacteria</taxon>
        <taxon>Bacillati</taxon>
        <taxon>Actinomycetota</taxon>
        <taxon>Actinomycetes</taxon>
        <taxon>Kitasatosporales</taxon>
        <taxon>Streptomycetaceae</taxon>
        <taxon>Streptomyces</taxon>
    </lineage>
</organism>
<dbReference type="SUPFAM" id="SSF50370">
    <property type="entry name" value="Ricin B-like lectins"/>
    <property type="match status" value="1"/>
</dbReference>
<dbReference type="Proteomes" id="UP000275579">
    <property type="component" value="Chromosome"/>
</dbReference>
<protein>
    <recommendedName>
        <fullName evidence="3">Ricin B lectin domain-containing protein</fullName>
    </recommendedName>
</protein>
<dbReference type="AlphaFoldDB" id="A0A3Q9K822"/>
<name>A0A3Q9K822_9ACTN</name>